<dbReference type="PANTHER" id="PTHR47338">
    <property type="entry name" value="ZN(II)2CYS6 TRANSCRIPTION FACTOR (EUROFUNG)-RELATED"/>
    <property type="match status" value="1"/>
</dbReference>
<evidence type="ECO:0000256" key="5">
    <source>
        <dbReference type="ARBA" id="ARBA00023242"/>
    </source>
</evidence>
<dbReference type="GO" id="GO:0000981">
    <property type="term" value="F:DNA-binding transcription factor activity, RNA polymerase II-specific"/>
    <property type="evidence" value="ECO:0007669"/>
    <property type="project" value="InterPro"/>
</dbReference>
<keyword evidence="4" id="KW-0804">Transcription</keyword>
<evidence type="ECO:0000256" key="3">
    <source>
        <dbReference type="ARBA" id="ARBA00023015"/>
    </source>
</evidence>
<evidence type="ECO:0000259" key="6">
    <source>
        <dbReference type="SMART" id="SM00906"/>
    </source>
</evidence>
<keyword evidence="8" id="KW-1185">Reference proteome</keyword>
<protein>
    <recommendedName>
        <fullName evidence="6">Xylanolytic transcriptional activator regulatory domain-containing protein</fullName>
    </recommendedName>
</protein>
<keyword evidence="5" id="KW-0539">Nucleus</keyword>
<gene>
    <name evidence="7" type="ORF">PAC_04701</name>
</gene>
<dbReference type="STRING" id="576137.A0A1L7WPX1"/>
<evidence type="ECO:0000256" key="2">
    <source>
        <dbReference type="ARBA" id="ARBA00022723"/>
    </source>
</evidence>
<reference evidence="7 8" key="1">
    <citation type="submission" date="2016-03" db="EMBL/GenBank/DDBJ databases">
        <authorList>
            <person name="Ploux O."/>
        </authorList>
    </citation>
    <scope>NUCLEOTIDE SEQUENCE [LARGE SCALE GENOMIC DNA]</scope>
    <source>
        <strain evidence="7 8">UAMH 11012</strain>
    </source>
</reference>
<evidence type="ECO:0000256" key="1">
    <source>
        <dbReference type="ARBA" id="ARBA00004123"/>
    </source>
</evidence>
<evidence type="ECO:0000313" key="8">
    <source>
        <dbReference type="Proteomes" id="UP000184330"/>
    </source>
</evidence>
<name>A0A1L7WPX1_9HELO</name>
<dbReference type="PANTHER" id="PTHR47338:SF4">
    <property type="entry name" value="ZN(II)2CYS6 TRANSCRIPTION FACTOR (EUROFUNG)"/>
    <property type="match status" value="1"/>
</dbReference>
<dbReference type="GO" id="GO:0005634">
    <property type="term" value="C:nucleus"/>
    <property type="evidence" value="ECO:0007669"/>
    <property type="project" value="UniProtKB-SubCell"/>
</dbReference>
<dbReference type="GO" id="GO:0006351">
    <property type="term" value="P:DNA-templated transcription"/>
    <property type="evidence" value="ECO:0007669"/>
    <property type="project" value="InterPro"/>
</dbReference>
<dbReference type="SMART" id="SM00906">
    <property type="entry name" value="Fungal_trans"/>
    <property type="match status" value="1"/>
</dbReference>
<organism evidence="7 8">
    <name type="scientific">Phialocephala subalpina</name>
    <dbReference type="NCBI Taxonomy" id="576137"/>
    <lineage>
        <taxon>Eukaryota</taxon>
        <taxon>Fungi</taxon>
        <taxon>Dikarya</taxon>
        <taxon>Ascomycota</taxon>
        <taxon>Pezizomycotina</taxon>
        <taxon>Leotiomycetes</taxon>
        <taxon>Helotiales</taxon>
        <taxon>Mollisiaceae</taxon>
        <taxon>Phialocephala</taxon>
        <taxon>Phialocephala fortinii species complex</taxon>
    </lineage>
</organism>
<dbReference type="Proteomes" id="UP000184330">
    <property type="component" value="Unassembled WGS sequence"/>
</dbReference>
<evidence type="ECO:0000313" key="7">
    <source>
        <dbReference type="EMBL" id="CZR54817.1"/>
    </source>
</evidence>
<dbReference type="InterPro" id="IPR007219">
    <property type="entry name" value="XnlR_reg_dom"/>
</dbReference>
<evidence type="ECO:0000256" key="4">
    <source>
        <dbReference type="ARBA" id="ARBA00023163"/>
    </source>
</evidence>
<sequence>MSSQSPPDRDEYPYPRIRRISQACLNCRSGASPQALFQCPTLTYKSLGGRRPSAQDQLATRISAFEGKLDELLSTMNKFLPMFQNQRGTTSVLSTEGTHPNSVPYPFSSSHIKTPSASYQAISNVGGSLIELPPGQVASSLIDLYFSRVHNQPYSFFHEQSFRQRYANGLVPEYLIFAMLASSLRFSTDAFYQTKQQDIIMAYASRSWSYIVQEWFATESDPDLQICQAITLLSIIDFTAGRRHPGWMKIGLCIRIAQELGLMLEPDSSLSISDREERRRVFWSIYTLDKLCSCGRARPSAILDAQCQVQLPGHEIDFRNGISKKTQTLKQAFSTVDTQDERPSHLALVVLVASIIGKCAQHMIHDHGRTEGCLPPWDSKSDFAMIHSTLLQLETQFEIGNNIEEAVSVQECCETGVYDMQIVGPTIFAYALFYTSQCLLHHPFLLYQQSKSRGAKPPASFLSRALQSGRENAYLMSKLLVDAEAMGCSVVYSFFGYCTTVCASIHTMYLNHQNIECHEQARQCLTSQRAFLEQYAMVWSNGKNMIGILDKLVSQPSLILAVVVATPRFELLDREQVVDLWAAVDYTTMSQEAMRSAASRASMDVLSPVNWDSVFGANGNTNTIGGDSMQGSSADGAQGGRLTVYNGAMPPGMSPFSTFFNDAGLNFGA</sequence>
<dbReference type="GO" id="GO:0008270">
    <property type="term" value="F:zinc ion binding"/>
    <property type="evidence" value="ECO:0007669"/>
    <property type="project" value="InterPro"/>
</dbReference>
<accession>A0A1L7WPX1</accession>
<dbReference type="CDD" id="cd12148">
    <property type="entry name" value="fungal_TF_MHR"/>
    <property type="match status" value="1"/>
</dbReference>
<dbReference type="OrthoDB" id="424974at2759"/>
<comment type="subcellular location">
    <subcellularLocation>
        <location evidence="1">Nucleus</location>
    </subcellularLocation>
</comment>
<dbReference type="InterPro" id="IPR050815">
    <property type="entry name" value="TF_fung"/>
</dbReference>
<dbReference type="EMBL" id="FJOG01000005">
    <property type="protein sequence ID" value="CZR54817.1"/>
    <property type="molecule type" value="Genomic_DNA"/>
</dbReference>
<dbReference type="AlphaFoldDB" id="A0A1L7WPX1"/>
<keyword evidence="2" id="KW-0479">Metal-binding</keyword>
<feature type="domain" description="Xylanolytic transcriptional activator regulatory" evidence="6">
    <location>
        <begin position="246"/>
        <end position="318"/>
    </location>
</feature>
<dbReference type="Pfam" id="PF04082">
    <property type="entry name" value="Fungal_trans"/>
    <property type="match status" value="1"/>
</dbReference>
<dbReference type="GO" id="GO:0003677">
    <property type="term" value="F:DNA binding"/>
    <property type="evidence" value="ECO:0007669"/>
    <property type="project" value="InterPro"/>
</dbReference>
<proteinExistence type="predicted"/>
<keyword evidence="3" id="KW-0805">Transcription regulation</keyword>